<accession>A0ABV7K8X2</accession>
<organism evidence="1 2">
    <name type="scientific">Aquamicrobium soli</name>
    <dbReference type="NCBI Taxonomy" id="1811518"/>
    <lineage>
        <taxon>Bacteria</taxon>
        <taxon>Pseudomonadati</taxon>
        <taxon>Pseudomonadota</taxon>
        <taxon>Alphaproteobacteria</taxon>
        <taxon>Hyphomicrobiales</taxon>
        <taxon>Phyllobacteriaceae</taxon>
        <taxon>Aquamicrobium</taxon>
    </lineage>
</organism>
<dbReference type="EMBL" id="JBHRTK010000001">
    <property type="protein sequence ID" value="MFC3204816.1"/>
    <property type="molecule type" value="Genomic_DNA"/>
</dbReference>
<keyword evidence="2" id="KW-1185">Reference proteome</keyword>
<dbReference type="InterPro" id="IPR035959">
    <property type="entry name" value="RutC-like_sf"/>
</dbReference>
<gene>
    <name evidence="1" type="ORF">ACFOHJ_01175</name>
</gene>
<dbReference type="Gene3D" id="3.30.1330.40">
    <property type="entry name" value="RutC-like"/>
    <property type="match status" value="1"/>
</dbReference>
<dbReference type="PANTHER" id="PTHR43857">
    <property type="entry name" value="BLR7761 PROTEIN"/>
    <property type="match status" value="1"/>
</dbReference>
<dbReference type="PANTHER" id="PTHR43857:SF1">
    <property type="entry name" value="YJGH FAMILY PROTEIN"/>
    <property type="match status" value="1"/>
</dbReference>
<dbReference type="Pfam" id="PF01042">
    <property type="entry name" value="Ribonuc_L-PSP"/>
    <property type="match status" value="1"/>
</dbReference>
<dbReference type="SUPFAM" id="SSF55298">
    <property type="entry name" value="YjgF-like"/>
    <property type="match status" value="1"/>
</dbReference>
<proteinExistence type="predicted"/>
<dbReference type="Proteomes" id="UP001595583">
    <property type="component" value="Unassembled WGS sequence"/>
</dbReference>
<evidence type="ECO:0000313" key="1">
    <source>
        <dbReference type="EMBL" id="MFC3204816.1"/>
    </source>
</evidence>
<name>A0ABV7K8X2_9HYPH</name>
<evidence type="ECO:0000313" key="2">
    <source>
        <dbReference type="Proteomes" id="UP001595583"/>
    </source>
</evidence>
<sequence length="131" mass="13684">MRNRIFSGAPSEAIAGYAKAVIDGRTIYVSGTTGRDPVTNEFPEDPAQQARNALSSINDTLRQAGSSLADAVVSRVFVTDAEAASAVTQVLGEVFADIRPTSTFLICQIPAPGARVEIEITASRSSSVDPG</sequence>
<comment type="caution">
    <text evidence="1">The sequence shown here is derived from an EMBL/GenBank/DDBJ whole genome shotgun (WGS) entry which is preliminary data.</text>
</comment>
<reference evidence="2" key="1">
    <citation type="journal article" date="2019" name="Int. J. Syst. Evol. Microbiol.">
        <title>The Global Catalogue of Microorganisms (GCM) 10K type strain sequencing project: providing services to taxonomists for standard genome sequencing and annotation.</title>
        <authorList>
            <consortium name="The Broad Institute Genomics Platform"/>
            <consortium name="The Broad Institute Genome Sequencing Center for Infectious Disease"/>
            <person name="Wu L."/>
            <person name="Ma J."/>
        </authorList>
    </citation>
    <scope>NUCLEOTIDE SEQUENCE [LARGE SCALE GENOMIC DNA]</scope>
    <source>
        <strain evidence="2">KCTC 52165</strain>
    </source>
</reference>
<dbReference type="InterPro" id="IPR006175">
    <property type="entry name" value="YjgF/YER057c/UK114"/>
</dbReference>
<protein>
    <submittedName>
        <fullName evidence="1">RidA family protein</fullName>
    </submittedName>
</protein>
<dbReference type="RefSeq" id="WP_378217648.1">
    <property type="nucleotide sequence ID" value="NZ_JBHRTK010000001.1"/>
</dbReference>
<dbReference type="CDD" id="cd06154">
    <property type="entry name" value="YjgF_YER057c_UK114_like_6"/>
    <property type="match status" value="1"/>
</dbReference>